<keyword evidence="2 6" id="KW-0678">Repressor</keyword>
<feature type="domain" description="OVATE" evidence="8">
    <location>
        <begin position="204"/>
        <end position="263"/>
    </location>
</feature>
<dbReference type="PANTHER" id="PTHR33057:SF90">
    <property type="entry name" value="TRANSCRIPTION REPRESSOR OFP7"/>
    <property type="match status" value="1"/>
</dbReference>
<feature type="compositionally biased region" description="Low complexity" evidence="7">
    <location>
        <begin position="180"/>
        <end position="190"/>
    </location>
</feature>
<accession>A0A059CVH1</accession>
<feature type="compositionally biased region" description="Basic residues" evidence="7">
    <location>
        <begin position="170"/>
        <end position="179"/>
    </location>
</feature>
<reference evidence="9" key="1">
    <citation type="submission" date="2013-07" db="EMBL/GenBank/DDBJ databases">
        <title>The genome of Eucalyptus grandis.</title>
        <authorList>
            <person name="Schmutz J."/>
            <person name="Hayes R."/>
            <person name="Myburg A."/>
            <person name="Tuskan G."/>
            <person name="Grattapaglia D."/>
            <person name="Rokhsar D.S."/>
        </authorList>
    </citation>
    <scope>NUCLEOTIDE SEQUENCE</scope>
    <source>
        <tissue evidence="9">Leaf extractions</tissue>
    </source>
</reference>
<dbReference type="InterPro" id="IPR038933">
    <property type="entry name" value="Ovate"/>
</dbReference>
<evidence type="ECO:0000256" key="7">
    <source>
        <dbReference type="SAM" id="MobiDB-lite"/>
    </source>
</evidence>
<evidence type="ECO:0000256" key="6">
    <source>
        <dbReference type="RuleBase" id="RU367028"/>
    </source>
</evidence>
<feature type="region of interest" description="Disordered" evidence="7">
    <location>
        <begin position="61"/>
        <end position="192"/>
    </location>
</feature>
<keyword evidence="4 6" id="KW-0804">Transcription</keyword>
<dbReference type="Pfam" id="PF04844">
    <property type="entry name" value="Ovate"/>
    <property type="match status" value="1"/>
</dbReference>
<feature type="compositionally biased region" description="Low complexity" evidence="7">
    <location>
        <begin position="155"/>
        <end position="166"/>
    </location>
</feature>
<dbReference type="PROSITE" id="PS51754">
    <property type="entry name" value="OVATE"/>
    <property type="match status" value="1"/>
</dbReference>
<dbReference type="NCBIfam" id="TIGR01568">
    <property type="entry name" value="A_thal_3678"/>
    <property type="match status" value="1"/>
</dbReference>
<name>A0A059CVH1_EUCGR</name>
<comment type="function">
    <text evidence="6">Transcriptional repressor that regulates multiple aspects of plant growth and development.</text>
</comment>
<keyword evidence="3 6" id="KW-0805">Transcription regulation</keyword>
<proteinExistence type="predicted"/>
<evidence type="ECO:0000256" key="2">
    <source>
        <dbReference type="ARBA" id="ARBA00022491"/>
    </source>
</evidence>
<dbReference type="Gramene" id="KCW82443">
    <property type="protein sequence ID" value="KCW82443"/>
    <property type="gene ID" value="EUGRSUZ_C03842"/>
</dbReference>
<evidence type="ECO:0000256" key="4">
    <source>
        <dbReference type="ARBA" id="ARBA00023163"/>
    </source>
</evidence>
<protein>
    <recommendedName>
        <fullName evidence="6">Transcription repressor</fullName>
    </recommendedName>
    <alternativeName>
        <fullName evidence="6">Ovate family protein</fullName>
    </alternativeName>
</protein>
<dbReference type="InterPro" id="IPR006458">
    <property type="entry name" value="Ovate_C"/>
</dbReference>
<dbReference type="OMA" id="YGGHDET"/>
<keyword evidence="5 6" id="KW-0539">Nucleus</keyword>
<dbReference type="GO" id="GO:0005634">
    <property type="term" value="C:nucleus"/>
    <property type="evidence" value="ECO:0007669"/>
    <property type="project" value="UniProtKB-SubCell"/>
</dbReference>
<evidence type="ECO:0000256" key="3">
    <source>
        <dbReference type="ARBA" id="ARBA00023015"/>
    </source>
</evidence>
<gene>
    <name evidence="9" type="ORF">EUGRSUZ_C03842</name>
</gene>
<sequence>MNLRAKKLRFSRIFRPSFAASCSSQTIDQVIHRSVLIPRPSSPAGPSRIISGDSHVVSLSSLNHPRLPRRSSSERYPPPVLRDDDYLGRRCPPSSPVTPFMRRLPRPPVPTEKTNTEKKKAAAATEEGEKEKCPYSSSTTSQDDWFSSDDESDVRLSSSRSISPDSSETRRRRRRRRRSGAAGVGVLPLAGEGGRGEIEDSFAVVKRSSDPRADFRRSMVEMIVEKEMFGAEELQKLLECFLALNSHHHHGVILQVFAEIWEALFSSQS</sequence>
<organism evidence="9">
    <name type="scientific">Eucalyptus grandis</name>
    <name type="common">Flooded gum</name>
    <dbReference type="NCBI Taxonomy" id="71139"/>
    <lineage>
        <taxon>Eukaryota</taxon>
        <taxon>Viridiplantae</taxon>
        <taxon>Streptophyta</taxon>
        <taxon>Embryophyta</taxon>
        <taxon>Tracheophyta</taxon>
        <taxon>Spermatophyta</taxon>
        <taxon>Magnoliopsida</taxon>
        <taxon>eudicotyledons</taxon>
        <taxon>Gunneridae</taxon>
        <taxon>Pentapetalae</taxon>
        <taxon>rosids</taxon>
        <taxon>malvids</taxon>
        <taxon>Myrtales</taxon>
        <taxon>Myrtaceae</taxon>
        <taxon>Myrtoideae</taxon>
        <taxon>Eucalypteae</taxon>
        <taxon>Eucalyptus</taxon>
    </lineage>
</organism>
<feature type="compositionally biased region" description="Polar residues" evidence="7">
    <location>
        <begin position="135"/>
        <end position="145"/>
    </location>
</feature>
<evidence type="ECO:0000256" key="5">
    <source>
        <dbReference type="ARBA" id="ARBA00023242"/>
    </source>
</evidence>
<dbReference type="PANTHER" id="PTHR33057">
    <property type="entry name" value="TRANSCRIPTION REPRESSOR OFP7-RELATED"/>
    <property type="match status" value="1"/>
</dbReference>
<evidence type="ECO:0000256" key="1">
    <source>
        <dbReference type="ARBA" id="ARBA00004123"/>
    </source>
</evidence>
<evidence type="ECO:0000313" key="9">
    <source>
        <dbReference type="EMBL" id="KCW82443.1"/>
    </source>
</evidence>
<dbReference type="eggNOG" id="ENOG502QSY1">
    <property type="taxonomic scope" value="Eukaryota"/>
</dbReference>
<comment type="subcellular location">
    <subcellularLocation>
        <location evidence="1 6">Nucleus</location>
    </subcellularLocation>
</comment>
<dbReference type="InParanoid" id="A0A059CVH1"/>
<dbReference type="AlphaFoldDB" id="A0A059CVH1"/>
<dbReference type="STRING" id="71139.A0A059CVH1"/>
<dbReference type="EMBL" id="KK198755">
    <property type="protein sequence ID" value="KCW82443.1"/>
    <property type="molecule type" value="Genomic_DNA"/>
</dbReference>
<dbReference type="GO" id="GO:0045892">
    <property type="term" value="P:negative regulation of DNA-templated transcription"/>
    <property type="evidence" value="ECO:0007669"/>
    <property type="project" value="UniProtKB-UniRule"/>
</dbReference>
<evidence type="ECO:0000259" key="8">
    <source>
        <dbReference type="PROSITE" id="PS51754"/>
    </source>
</evidence>